<protein>
    <submittedName>
        <fullName evidence="2">Uncharacterized protein</fullName>
    </submittedName>
</protein>
<dbReference type="Proteomes" id="UP001279734">
    <property type="component" value="Unassembled WGS sequence"/>
</dbReference>
<proteinExistence type="predicted"/>
<sequence>MDYARVCVEIASNAPLPDKVQIKVGSLKMQSIANFTEIYFHYQWKPNQHKLPSQERPGGYQKHPSGVYRPKSKIRVDSKPISSGSSFGSKGPIPGELQIPTPPPLSNSFGALQDVENDWPLC</sequence>
<evidence type="ECO:0000256" key="1">
    <source>
        <dbReference type="SAM" id="MobiDB-lite"/>
    </source>
</evidence>
<reference evidence="2" key="1">
    <citation type="submission" date="2023-05" db="EMBL/GenBank/DDBJ databases">
        <title>Nepenthes gracilis genome sequencing.</title>
        <authorList>
            <person name="Fukushima K."/>
        </authorList>
    </citation>
    <scope>NUCLEOTIDE SEQUENCE</scope>
    <source>
        <strain evidence="2">SING2019-196</strain>
    </source>
</reference>
<organism evidence="2 3">
    <name type="scientific">Nepenthes gracilis</name>
    <name type="common">Slender pitcher plant</name>
    <dbReference type="NCBI Taxonomy" id="150966"/>
    <lineage>
        <taxon>Eukaryota</taxon>
        <taxon>Viridiplantae</taxon>
        <taxon>Streptophyta</taxon>
        <taxon>Embryophyta</taxon>
        <taxon>Tracheophyta</taxon>
        <taxon>Spermatophyta</taxon>
        <taxon>Magnoliopsida</taxon>
        <taxon>eudicotyledons</taxon>
        <taxon>Gunneridae</taxon>
        <taxon>Pentapetalae</taxon>
        <taxon>Caryophyllales</taxon>
        <taxon>Nepenthaceae</taxon>
        <taxon>Nepenthes</taxon>
    </lineage>
</organism>
<comment type="caution">
    <text evidence="2">The sequence shown here is derived from an EMBL/GenBank/DDBJ whole genome shotgun (WGS) entry which is preliminary data.</text>
</comment>
<dbReference type="AlphaFoldDB" id="A0AAD3T3X9"/>
<dbReference type="EMBL" id="BSYO01000024">
    <property type="protein sequence ID" value="GMH22192.1"/>
    <property type="molecule type" value="Genomic_DNA"/>
</dbReference>
<evidence type="ECO:0000313" key="3">
    <source>
        <dbReference type="Proteomes" id="UP001279734"/>
    </source>
</evidence>
<feature type="region of interest" description="Disordered" evidence="1">
    <location>
        <begin position="50"/>
        <end position="122"/>
    </location>
</feature>
<keyword evidence="3" id="KW-1185">Reference proteome</keyword>
<evidence type="ECO:0000313" key="2">
    <source>
        <dbReference type="EMBL" id="GMH22192.1"/>
    </source>
</evidence>
<feature type="compositionally biased region" description="Low complexity" evidence="1">
    <location>
        <begin position="79"/>
        <end position="95"/>
    </location>
</feature>
<name>A0AAD3T3X9_NEPGR</name>
<gene>
    <name evidence="2" type="ORF">Nepgr_024035</name>
</gene>
<accession>A0AAD3T3X9</accession>